<proteinExistence type="predicted"/>
<sequence>MDCSQYIGTHAAQADHGHGAASARCSCSRISPA</sequence>
<dbReference type="AlphaFoldDB" id="A0A0A9CYY2"/>
<evidence type="ECO:0000313" key="1">
    <source>
        <dbReference type="EMBL" id="JAD80821.1"/>
    </source>
</evidence>
<protein>
    <submittedName>
        <fullName evidence="1">Uncharacterized protein</fullName>
    </submittedName>
</protein>
<name>A0A0A9CYY2_ARUDO</name>
<accession>A0A0A9CYY2</accession>
<dbReference type="EMBL" id="GBRH01217074">
    <property type="protein sequence ID" value="JAD80821.1"/>
    <property type="molecule type" value="Transcribed_RNA"/>
</dbReference>
<reference evidence="1" key="1">
    <citation type="submission" date="2014-09" db="EMBL/GenBank/DDBJ databases">
        <authorList>
            <person name="Magalhaes I.L.F."/>
            <person name="Oliveira U."/>
            <person name="Santos F.R."/>
            <person name="Vidigal T.H.D.A."/>
            <person name="Brescovit A.D."/>
            <person name="Santos A.J."/>
        </authorList>
    </citation>
    <scope>NUCLEOTIDE SEQUENCE</scope>
    <source>
        <tissue evidence="1">Shoot tissue taken approximately 20 cm above the soil surface</tissue>
    </source>
</reference>
<organism evidence="1">
    <name type="scientific">Arundo donax</name>
    <name type="common">Giant reed</name>
    <name type="synonym">Donax arundinaceus</name>
    <dbReference type="NCBI Taxonomy" id="35708"/>
    <lineage>
        <taxon>Eukaryota</taxon>
        <taxon>Viridiplantae</taxon>
        <taxon>Streptophyta</taxon>
        <taxon>Embryophyta</taxon>
        <taxon>Tracheophyta</taxon>
        <taxon>Spermatophyta</taxon>
        <taxon>Magnoliopsida</taxon>
        <taxon>Liliopsida</taxon>
        <taxon>Poales</taxon>
        <taxon>Poaceae</taxon>
        <taxon>PACMAD clade</taxon>
        <taxon>Arundinoideae</taxon>
        <taxon>Arundineae</taxon>
        <taxon>Arundo</taxon>
    </lineage>
</organism>
<reference evidence="1" key="2">
    <citation type="journal article" date="2015" name="Data Brief">
        <title>Shoot transcriptome of the giant reed, Arundo donax.</title>
        <authorList>
            <person name="Barrero R.A."/>
            <person name="Guerrero F.D."/>
            <person name="Moolhuijzen P."/>
            <person name="Goolsby J.A."/>
            <person name="Tidwell J."/>
            <person name="Bellgard S.E."/>
            <person name="Bellgard M.I."/>
        </authorList>
    </citation>
    <scope>NUCLEOTIDE SEQUENCE</scope>
    <source>
        <tissue evidence="1">Shoot tissue taken approximately 20 cm above the soil surface</tissue>
    </source>
</reference>